<dbReference type="InterPro" id="IPR036691">
    <property type="entry name" value="Endo/exonu/phosph_ase_sf"/>
</dbReference>
<dbReference type="PANTHER" id="PTHR31286">
    <property type="entry name" value="GLYCINE-RICH CELL WALL STRUCTURAL PROTEIN 1.8-LIKE"/>
    <property type="match status" value="1"/>
</dbReference>
<proteinExistence type="predicted"/>
<dbReference type="AlphaFoldDB" id="A0A5N5N4J3"/>
<accession>A0A5N5N4J3</accession>
<reference evidence="4" key="1">
    <citation type="journal article" date="2019" name="Gigascience">
        <title>De novo genome assembly of the endangered Acer yangbiense, a plant species with extremely small populations endemic to Yunnan Province, China.</title>
        <authorList>
            <person name="Yang J."/>
            <person name="Wariss H.M."/>
            <person name="Tao L."/>
            <person name="Zhang R."/>
            <person name="Yun Q."/>
            <person name="Hollingsworth P."/>
            <person name="Dao Z."/>
            <person name="Luo G."/>
            <person name="Guo H."/>
            <person name="Ma Y."/>
            <person name="Sun W."/>
        </authorList>
    </citation>
    <scope>NUCLEOTIDE SEQUENCE [LARGE SCALE GENOMIC DNA]</scope>
    <source>
        <strain evidence="4">cv. br00</strain>
    </source>
</reference>
<dbReference type="EMBL" id="VDCV01000004">
    <property type="protein sequence ID" value="KAB5561176.1"/>
    <property type="molecule type" value="Genomic_DNA"/>
</dbReference>
<dbReference type="Proteomes" id="UP000326939">
    <property type="component" value="Chromosome 4"/>
</dbReference>
<feature type="compositionally biased region" description="Pro residues" evidence="1">
    <location>
        <begin position="206"/>
        <end position="223"/>
    </location>
</feature>
<keyword evidence="4" id="KW-1185">Reference proteome</keyword>
<sequence length="508" mass="56417">MVGFIPGFKISHLMVNTIASRVWRSCGWENVTTMSNGFMLFRFKTEAEMQDVMERGPWLFGGKAIVLQQWHLGFKFDKNKISKLPVWIRLHGLPFPLWSQEGLSLAASMVGRPLSCDAQTYNSQRLEFARLCVEIDAALPKVTSFEVVSPLSFEPITVEVEYEWLPSHCASCKTYGHSCKRSIKPAPTNDELHLTMVQPSSTPMPNTDPAPPNTIAQPNPPSVHNPGKNPVSNGNTTTASHPQPTESQIRVQPNVIAPQTQAPSQHDSTTVGKIVRSKEIPSLIGTDSKLIALVKFGHSMEECHLSKLDSLGSRTLVNTATDETGDESSASAMPEQDHDSWNTRGFNSSQKINAVCKWISNFQLSIVGILETKASLNNLPKIEGQLNLNGWNFISNATSQDRCRILVGWNSLEYSISCIHSSPQWITCEATSLATCSTIRITFVYGFNTHAERKPLWDYLANSSHQFSSLPWTLLGDFNANLQPDQKIGGDARWLSHNEDFQKALHQA</sequence>
<evidence type="ECO:0000256" key="1">
    <source>
        <dbReference type="SAM" id="MobiDB-lite"/>
    </source>
</evidence>
<dbReference type="SUPFAM" id="SSF56219">
    <property type="entry name" value="DNase I-like"/>
    <property type="match status" value="1"/>
</dbReference>
<dbReference type="InterPro" id="IPR025558">
    <property type="entry name" value="DUF4283"/>
</dbReference>
<feature type="domain" description="DUF4283" evidence="2">
    <location>
        <begin position="15"/>
        <end position="77"/>
    </location>
</feature>
<dbReference type="Pfam" id="PF14111">
    <property type="entry name" value="DUF4283"/>
    <property type="match status" value="1"/>
</dbReference>
<feature type="region of interest" description="Disordered" evidence="1">
    <location>
        <begin position="321"/>
        <end position="342"/>
    </location>
</feature>
<comment type="caution">
    <text evidence="3">The sequence shown here is derived from an EMBL/GenBank/DDBJ whole genome shotgun (WGS) entry which is preliminary data.</text>
</comment>
<protein>
    <recommendedName>
        <fullName evidence="2">DUF4283 domain-containing protein</fullName>
    </recommendedName>
</protein>
<feature type="compositionally biased region" description="Polar residues" evidence="1">
    <location>
        <begin position="230"/>
        <end position="246"/>
    </location>
</feature>
<dbReference type="Gene3D" id="3.60.10.10">
    <property type="entry name" value="Endonuclease/exonuclease/phosphatase"/>
    <property type="match status" value="1"/>
</dbReference>
<evidence type="ECO:0000259" key="2">
    <source>
        <dbReference type="Pfam" id="PF14111"/>
    </source>
</evidence>
<dbReference type="InterPro" id="IPR040256">
    <property type="entry name" value="At4g02000-like"/>
</dbReference>
<dbReference type="PANTHER" id="PTHR31286:SF99">
    <property type="entry name" value="DUF4283 DOMAIN-CONTAINING PROTEIN"/>
    <property type="match status" value="1"/>
</dbReference>
<organism evidence="3 4">
    <name type="scientific">Salix brachista</name>
    <dbReference type="NCBI Taxonomy" id="2182728"/>
    <lineage>
        <taxon>Eukaryota</taxon>
        <taxon>Viridiplantae</taxon>
        <taxon>Streptophyta</taxon>
        <taxon>Embryophyta</taxon>
        <taxon>Tracheophyta</taxon>
        <taxon>Spermatophyta</taxon>
        <taxon>Magnoliopsida</taxon>
        <taxon>eudicotyledons</taxon>
        <taxon>Gunneridae</taxon>
        <taxon>Pentapetalae</taxon>
        <taxon>rosids</taxon>
        <taxon>fabids</taxon>
        <taxon>Malpighiales</taxon>
        <taxon>Salicaceae</taxon>
        <taxon>Saliceae</taxon>
        <taxon>Salix</taxon>
    </lineage>
</organism>
<feature type="region of interest" description="Disordered" evidence="1">
    <location>
        <begin position="196"/>
        <end position="246"/>
    </location>
</feature>
<evidence type="ECO:0000313" key="4">
    <source>
        <dbReference type="Proteomes" id="UP000326939"/>
    </source>
</evidence>
<gene>
    <name evidence="3" type="ORF">DKX38_006133</name>
</gene>
<evidence type="ECO:0000313" key="3">
    <source>
        <dbReference type="EMBL" id="KAB5561176.1"/>
    </source>
</evidence>
<name>A0A5N5N4J3_9ROSI</name>
<feature type="compositionally biased region" description="Polar residues" evidence="1">
    <location>
        <begin position="321"/>
        <end position="331"/>
    </location>
</feature>